<dbReference type="Gene3D" id="3.40.50.150">
    <property type="entry name" value="Vaccinia Virus protein VP39"/>
    <property type="match status" value="1"/>
</dbReference>
<dbReference type="GO" id="GO:0008757">
    <property type="term" value="F:S-adenosylmethionine-dependent methyltransferase activity"/>
    <property type="evidence" value="ECO:0007669"/>
    <property type="project" value="InterPro"/>
</dbReference>
<proteinExistence type="predicted"/>
<dbReference type="AlphaFoldDB" id="A0AAU7JMD0"/>
<dbReference type="RefSeq" id="WP_406858422.1">
    <property type="nucleotide sequence ID" value="NZ_CP157484.1"/>
</dbReference>
<evidence type="ECO:0000313" key="2">
    <source>
        <dbReference type="EMBL" id="XBO41567.1"/>
    </source>
</evidence>
<feature type="domain" description="Methyltransferase type 11" evidence="1">
    <location>
        <begin position="146"/>
        <end position="194"/>
    </location>
</feature>
<dbReference type="SUPFAM" id="SSF53335">
    <property type="entry name" value="S-adenosyl-L-methionine-dependent methyltransferases"/>
    <property type="match status" value="1"/>
</dbReference>
<protein>
    <submittedName>
        <fullName evidence="2">Methyltransferase domain-containing protein</fullName>
    </submittedName>
</protein>
<keyword evidence="2" id="KW-0489">Methyltransferase</keyword>
<dbReference type="InterPro" id="IPR013216">
    <property type="entry name" value="Methyltransf_11"/>
</dbReference>
<dbReference type="GO" id="GO:0032259">
    <property type="term" value="P:methylation"/>
    <property type="evidence" value="ECO:0007669"/>
    <property type="project" value="UniProtKB-KW"/>
</dbReference>
<dbReference type="Pfam" id="PF08241">
    <property type="entry name" value="Methyltransf_11"/>
    <property type="match status" value="1"/>
</dbReference>
<name>A0AAU7JMD0_9HYPH</name>
<evidence type="ECO:0000259" key="1">
    <source>
        <dbReference type="Pfam" id="PF08241"/>
    </source>
</evidence>
<dbReference type="PANTHER" id="PTHR43591">
    <property type="entry name" value="METHYLTRANSFERASE"/>
    <property type="match status" value="1"/>
</dbReference>
<dbReference type="PANTHER" id="PTHR43591:SF24">
    <property type="entry name" value="2-METHOXY-6-POLYPRENYL-1,4-BENZOQUINOL METHYLASE, MITOCHONDRIAL"/>
    <property type="match status" value="1"/>
</dbReference>
<gene>
    <name evidence="2" type="ORF">ABEG18_12670</name>
</gene>
<accession>A0AAU7JMD0</accession>
<reference evidence="2" key="1">
    <citation type="submission" date="2024-05" db="EMBL/GenBank/DDBJ databases">
        <authorList>
            <person name="Kim S."/>
            <person name="Heo J."/>
            <person name="Choi H."/>
            <person name="Choi Y."/>
            <person name="Kwon S.-W."/>
            <person name="Kim Y."/>
        </authorList>
    </citation>
    <scope>NUCLEOTIDE SEQUENCE</scope>
    <source>
        <strain evidence="2">KACC 23698</strain>
    </source>
</reference>
<keyword evidence="2" id="KW-0808">Transferase</keyword>
<organism evidence="2">
    <name type="scientific">Alsobacter sp. KACC 23698</name>
    <dbReference type="NCBI Taxonomy" id="3149229"/>
    <lineage>
        <taxon>Bacteria</taxon>
        <taxon>Pseudomonadati</taxon>
        <taxon>Pseudomonadota</taxon>
        <taxon>Alphaproteobacteria</taxon>
        <taxon>Hyphomicrobiales</taxon>
        <taxon>Alsobacteraceae</taxon>
        <taxon>Alsobacter</taxon>
    </lineage>
</organism>
<dbReference type="CDD" id="cd02440">
    <property type="entry name" value="AdoMet_MTases"/>
    <property type="match status" value="1"/>
</dbReference>
<dbReference type="EMBL" id="CP157484">
    <property type="protein sequence ID" value="XBO41567.1"/>
    <property type="molecule type" value="Genomic_DNA"/>
</dbReference>
<dbReference type="InterPro" id="IPR029063">
    <property type="entry name" value="SAM-dependent_MTases_sf"/>
</dbReference>
<sequence>MRLIDVARCPRCLGAIAPLGERYACQNAACGLSKRSFMSVSGQPVLVDFEASIFTEGAFQDGRGSVRPRDDTGQSLKTRLRELVIGSNPVAAAMCARLVREAKRVRPRPAILVIGGGAVGSGASELYERDDIDLVCTDVYASRHTHYVADAHKLPFATGTFDAIWIQAVLEHVLDPAIVVAEIHRVLRPGGLVYADTPFMQQVHEGAYDFTRFTLSGHRWLFRSFEEVDSGPVGGAGTATIWSIRYLLRALGAPDKAATALTLPFFALRFLDRVARRRNNADAACGVYFMGRRSEVAIRPADMLAYYERQAAKPRTTRRAEGLTAAGA</sequence>